<evidence type="ECO:0000256" key="7">
    <source>
        <dbReference type="ARBA" id="ARBA00023098"/>
    </source>
</evidence>
<dbReference type="EMBL" id="LSYS01004732">
    <property type="protein sequence ID" value="OPJ79266.1"/>
    <property type="molecule type" value="Genomic_DNA"/>
</dbReference>
<evidence type="ECO:0000313" key="11">
    <source>
        <dbReference type="EMBL" id="OPJ79266.1"/>
    </source>
</evidence>
<evidence type="ECO:0000256" key="1">
    <source>
        <dbReference type="ARBA" id="ARBA00000427"/>
    </source>
</evidence>
<dbReference type="OrthoDB" id="2739686at2759"/>
<name>A0A1V4K4A9_PATFA</name>
<dbReference type="InterPro" id="IPR036278">
    <property type="entry name" value="Sialidase_sf"/>
</dbReference>
<dbReference type="AlphaFoldDB" id="A0A1V4K4A9"/>
<evidence type="ECO:0000256" key="5">
    <source>
        <dbReference type="ARBA" id="ARBA00022801"/>
    </source>
</evidence>
<sequence>MASFPVLKQETLFRNGTWSYRIPALLYLPRFSIILAFAEEREDLVDEHAKLIAMRRGIYNPITHHVQWKHMESIASAQLQDHRSMNPTPVYDEVSGKLFLFFIAIPGQISELHQLRTKTNLVRLCYVTSMDHGHTWSNVQDITNCTIGTEHKNWATFALGPGHGLQLLNEARSLVIPAYAYRILDPNRQPIPHAFCFISSDHGATWKMGNFVEGESTVECQVAEVHSCGRRVVYCNARGNRGARIQAVSYDDGEDFERGQRVEKLVEPPSGCHGSVIAFPPPAYVRCRDSWLLFSHPTDPKSRRDLGIYLNKSPLNPSDWTKPSILFKGWCAYSDLQYMGLGPDGSPLFSCLFECGTRQPYEEMIFVMFTLKQAFPSEC</sequence>
<protein>
    <recommendedName>
        <fullName evidence="3">exo-alpha-sialidase</fullName>
        <ecNumber evidence="3">3.2.1.18</ecNumber>
    </recommendedName>
</protein>
<dbReference type="InterPro" id="IPR026856">
    <property type="entry name" value="Sialidase_fam"/>
</dbReference>
<keyword evidence="9" id="KW-0326">Glycosidase</keyword>
<comment type="catalytic activity">
    <reaction evidence="1">
        <text>Hydrolysis of alpha-(2-&gt;3)-, alpha-(2-&gt;6)-, alpha-(2-&gt;8)- glycosidic linkages of terminal sialic acid residues in oligosaccharides, glycoproteins, glycolipids, colominic acid and synthetic substrates.</text>
        <dbReference type="EC" id="3.2.1.18"/>
    </reaction>
</comment>
<dbReference type="PANTHER" id="PTHR10628:SF6">
    <property type="entry name" value="SIALIDASE-2"/>
    <property type="match status" value="1"/>
</dbReference>
<evidence type="ECO:0000256" key="3">
    <source>
        <dbReference type="ARBA" id="ARBA00012733"/>
    </source>
</evidence>
<gene>
    <name evidence="11" type="primary">NEU2</name>
    <name evidence="11" type="ORF">AV530_005153</name>
</gene>
<comment type="caution">
    <text evidence="11">The sequence shown here is derived from an EMBL/GenBank/DDBJ whole genome shotgun (WGS) entry which is preliminary data.</text>
</comment>
<dbReference type="GO" id="GO:0004308">
    <property type="term" value="F:exo-alpha-sialidase activity"/>
    <property type="evidence" value="ECO:0007669"/>
    <property type="project" value="UniProtKB-EC"/>
</dbReference>
<keyword evidence="6" id="KW-0442">Lipid degradation</keyword>
<keyword evidence="5" id="KW-0378">Hydrolase</keyword>
<dbReference type="FunFam" id="2.120.10.10:FF:000002">
    <property type="entry name" value="Neuraminidase 3"/>
    <property type="match status" value="1"/>
</dbReference>
<evidence type="ECO:0000256" key="2">
    <source>
        <dbReference type="ARBA" id="ARBA00009348"/>
    </source>
</evidence>
<dbReference type="GO" id="GO:0009313">
    <property type="term" value="P:oligosaccharide catabolic process"/>
    <property type="evidence" value="ECO:0007669"/>
    <property type="project" value="TreeGrafter"/>
</dbReference>
<evidence type="ECO:0000256" key="4">
    <source>
        <dbReference type="ARBA" id="ARBA00022737"/>
    </source>
</evidence>
<evidence type="ECO:0000256" key="6">
    <source>
        <dbReference type="ARBA" id="ARBA00022963"/>
    </source>
</evidence>
<dbReference type="PANTHER" id="PTHR10628">
    <property type="entry name" value="SIALIDASE"/>
    <property type="match status" value="1"/>
</dbReference>
<dbReference type="GO" id="GO:0005737">
    <property type="term" value="C:cytoplasm"/>
    <property type="evidence" value="ECO:0007669"/>
    <property type="project" value="TreeGrafter"/>
</dbReference>
<dbReference type="STRING" id="372326.A0A1V4K4A9"/>
<feature type="domain" description="Sialidase" evidence="10">
    <location>
        <begin position="46"/>
        <end position="338"/>
    </location>
</feature>
<dbReference type="Gene3D" id="2.120.10.10">
    <property type="match status" value="1"/>
</dbReference>
<comment type="similarity">
    <text evidence="2">Belongs to the glycosyl hydrolase 33 family.</text>
</comment>
<keyword evidence="8" id="KW-0119">Carbohydrate metabolism</keyword>
<reference evidence="11 12" key="1">
    <citation type="submission" date="2016-02" db="EMBL/GenBank/DDBJ databases">
        <title>Band-tailed pigeon sequencing and assembly.</title>
        <authorList>
            <person name="Soares A.E."/>
            <person name="Novak B.J."/>
            <person name="Rice E.S."/>
            <person name="O'Connell B."/>
            <person name="Chang D."/>
            <person name="Weber S."/>
            <person name="Shapiro B."/>
        </authorList>
    </citation>
    <scope>NUCLEOTIDE SEQUENCE [LARGE SCALE GENOMIC DNA]</scope>
    <source>
        <strain evidence="11">BTP2013</strain>
        <tissue evidence="11">Blood</tissue>
    </source>
</reference>
<evidence type="ECO:0000259" key="10">
    <source>
        <dbReference type="Pfam" id="PF13088"/>
    </source>
</evidence>
<dbReference type="GO" id="GO:0016020">
    <property type="term" value="C:membrane"/>
    <property type="evidence" value="ECO:0007669"/>
    <property type="project" value="TreeGrafter"/>
</dbReference>
<dbReference type="CDD" id="cd15482">
    <property type="entry name" value="Sialidase_non-viral"/>
    <property type="match status" value="1"/>
</dbReference>
<evidence type="ECO:0000256" key="8">
    <source>
        <dbReference type="ARBA" id="ARBA00023277"/>
    </source>
</evidence>
<evidence type="ECO:0000313" key="12">
    <source>
        <dbReference type="Proteomes" id="UP000190648"/>
    </source>
</evidence>
<dbReference type="Proteomes" id="UP000190648">
    <property type="component" value="Unassembled WGS sequence"/>
</dbReference>
<accession>A0A1V4K4A9</accession>
<keyword evidence="12" id="KW-1185">Reference proteome</keyword>
<dbReference type="SUPFAM" id="SSF50939">
    <property type="entry name" value="Sialidases"/>
    <property type="match status" value="1"/>
</dbReference>
<keyword evidence="7" id="KW-0443">Lipid metabolism</keyword>
<dbReference type="GO" id="GO:0006689">
    <property type="term" value="P:ganglioside catabolic process"/>
    <property type="evidence" value="ECO:0007669"/>
    <property type="project" value="TreeGrafter"/>
</dbReference>
<evidence type="ECO:0000256" key="9">
    <source>
        <dbReference type="ARBA" id="ARBA00023295"/>
    </source>
</evidence>
<dbReference type="Pfam" id="PF13088">
    <property type="entry name" value="BNR_2"/>
    <property type="match status" value="1"/>
</dbReference>
<keyword evidence="4" id="KW-0677">Repeat</keyword>
<organism evidence="11 12">
    <name type="scientific">Patagioenas fasciata monilis</name>
    <dbReference type="NCBI Taxonomy" id="372326"/>
    <lineage>
        <taxon>Eukaryota</taxon>
        <taxon>Metazoa</taxon>
        <taxon>Chordata</taxon>
        <taxon>Craniata</taxon>
        <taxon>Vertebrata</taxon>
        <taxon>Euteleostomi</taxon>
        <taxon>Archelosauria</taxon>
        <taxon>Archosauria</taxon>
        <taxon>Dinosauria</taxon>
        <taxon>Saurischia</taxon>
        <taxon>Theropoda</taxon>
        <taxon>Coelurosauria</taxon>
        <taxon>Aves</taxon>
        <taxon>Neognathae</taxon>
        <taxon>Neoaves</taxon>
        <taxon>Columbimorphae</taxon>
        <taxon>Columbiformes</taxon>
        <taxon>Columbidae</taxon>
        <taxon>Patagioenas</taxon>
    </lineage>
</organism>
<dbReference type="EC" id="3.2.1.18" evidence="3"/>
<dbReference type="InterPro" id="IPR011040">
    <property type="entry name" value="Sialidase"/>
</dbReference>
<proteinExistence type="inferred from homology"/>